<proteinExistence type="predicted"/>
<dbReference type="AlphaFoldDB" id="A0A7J5D954"/>
<dbReference type="EMBL" id="WBKG01000028">
    <property type="protein sequence ID" value="KAB1984207.1"/>
    <property type="molecule type" value="Genomic_DNA"/>
</dbReference>
<sequence>MIEILDNPDVLTRPHLDLATVEMGGISLGSAAADIPRHDIVEALSSVVARYRGGTGDEGEYRDHDGRRLTFDEVLDHTVRADGFLHRADKVSYKIHAGTVVGFALYGEDHHLSHFAALTSYETFLAAFGTPDRVREDEAYGDLMGYDLYYWGARKHVRWDAWDNRVCLINLGDFEGNTGP</sequence>
<comment type="caution">
    <text evidence="1">The sequence shown here is derived from an EMBL/GenBank/DDBJ whole genome shotgun (WGS) entry which is preliminary data.</text>
</comment>
<dbReference type="Proteomes" id="UP000442990">
    <property type="component" value="Unassembled WGS sequence"/>
</dbReference>
<name>A0A7J5D954_9ACTN</name>
<dbReference type="RefSeq" id="WP_151472380.1">
    <property type="nucleotide sequence ID" value="NZ_WBKG01000028.1"/>
</dbReference>
<accession>A0A7J5D954</accession>
<evidence type="ECO:0000313" key="1">
    <source>
        <dbReference type="EMBL" id="KAB1984207.1"/>
    </source>
</evidence>
<organism evidence="1 2">
    <name type="scientific">Streptomyces triticiradicis</name>
    <dbReference type="NCBI Taxonomy" id="2651189"/>
    <lineage>
        <taxon>Bacteria</taxon>
        <taxon>Bacillati</taxon>
        <taxon>Actinomycetota</taxon>
        <taxon>Actinomycetes</taxon>
        <taxon>Kitasatosporales</taxon>
        <taxon>Streptomycetaceae</taxon>
        <taxon>Streptomyces</taxon>
    </lineage>
</organism>
<reference evidence="1 2" key="1">
    <citation type="submission" date="2019-09" db="EMBL/GenBank/DDBJ databases">
        <title>Isolation and identification of active actinomycetes.</title>
        <authorList>
            <person name="Yu Z."/>
            <person name="Han C."/>
            <person name="Yu B."/>
        </authorList>
    </citation>
    <scope>NUCLEOTIDE SEQUENCE [LARGE SCALE GENOMIC DNA]</scope>
    <source>
        <strain evidence="1 2">NEAU-H2</strain>
    </source>
</reference>
<protein>
    <submittedName>
        <fullName evidence="1">Uncharacterized protein</fullName>
    </submittedName>
</protein>
<gene>
    <name evidence="1" type="ORF">F8144_28615</name>
</gene>
<evidence type="ECO:0000313" key="2">
    <source>
        <dbReference type="Proteomes" id="UP000442990"/>
    </source>
</evidence>
<keyword evidence="2" id="KW-1185">Reference proteome</keyword>